<dbReference type="GO" id="GO:0000160">
    <property type="term" value="P:phosphorelay signal transduction system"/>
    <property type="evidence" value="ECO:0007669"/>
    <property type="project" value="UniProtKB-KW"/>
</dbReference>
<evidence type="ECO:0000256" key="8">
    <source>
        <dbReference type="SAM" id="Phobius"/>
    </source>
</evidence>
<name>A0AAE7E5Q8_9BACT</name>
<dbReference type="Gene3D" id="3.30.450.20">
    <property type="entry name" value="PAS domain"/>
    <property type="match status" value="1"/>
</dbReference>
<evidence type="ECO:0000256" key="5">
    <source>
        <dbReference type="ARBA" id="ARBA00022840"/>
    </source>
</evidence>
<dbReference type="SUPFAM" id="SSF55785">
    <property type="entry name" value="PYP-like sensor domain (PAS domain)"/>
    <property type="match status" value="1"/>
</dbReference>
<evidence type="ECO:0000256" key="3">
    <source>
        <dbReference type="ARBA" id="ARBA00022741"/>
    </source>
</evidence>
<dbReference type="PROSITE" id="PS50113">
    <property type="entry name" value="PAC"/>
    <property type="match status" value="1"/>
</dbReference>
<dbReference type="RefSeq" id="WP_128360058.1">
    <property type="nucleotide sequence ID" value="NZ_CP053840.1"/>
</dbReference>
<keyword evidence="5" id="KW-0067">ATP-binding</keyword>
<sequence length="451" mass="52529">MDERSILNFIKFIPFYYIFSFIMAYIGYCLYFNVEFKKDIIIILFFLIITLSIITMYISKITKIKFQNFKLNLLNNENNKLENMKNILDELPIMIIYKDLNDFILTVNKEALTQLSISLENIINKPAKEIFPISFQKQYNDDLEIIKTKKGKFNLIEKLIINNKVLMVKTSRVPIFDEYNNVKNIIIFMIDITKKIKLENEEIKKNKLLYQQSKMASLGQIIGDITHQWRQTLSILSTASTGIKLKKEMGILEDSELISTMDLINKSTQNLSNTIDDFRNFLNPSNSKTKKFNIKQTVEQTLKILNVQFLSKNIRIIKNIDDIEIVSLEDQLILVFINILNNAIDALANLDSSIKKLILINCYKKNNYLIIEIQDNANGIDESIIDEIFELYFSTKTLTLDSGIGLYITMMLITNILNGEIYAKNEKFTYEETEYYGAKFTIMLQEKALSL</sequence>
<keyword evidence="3" id="KW-0547">Nucleotide-binding</keyword>
<keyword evidence="8" id="KW-0812">Transmembrane</keyword>
<feature type="transmembrane region" description="Helical" evidence="8">
    <location>
        <begin position="12"/>
        <end position="34"/>
    </location>
</feature>
<dbReference type="AlphaFoldDB" id="A0AAE7E5Q8"/>
<dbReference type="Pfam" id="PF00989">
    <property type="entry name" value="PAS"/>
    <property type="match status" value="1"/>
</dbReference>
<dbReference type="EMBL" id="CP053840">
    <property type="protein sequence ID" value="QKF68332.1"/>
    <property type="molecule type" value="Genomic_DNA"/>
</dbReference>
<keyword evidence="6" id="KW-0902">Two-component regulatory system</keyword>
<keyword evidence="2" id="KW-0808">Transferase</keyword>
<feature type="domain" description="PAC" evidence="10">
    <location>
        <begin position="149"/>
        <end position="204"/>
    </location>
</feature>
<dbReference type="PANTHER" id="PTHR43065">
    <property type="entry name" value="SENSOR HISTIDINE KINASE"/>
    <property type="match status" value="1"/>
</dbReference>
<dbReference type="InterPro" id="IPR000014">
    <property type="entry name" value="PAS"/>
</dbReference>
<feature type="transmembrane region" description="Helical" evidence="8">
    <location>
        <begin position="40"/>
        <end position="58"/>
    </location>
</feature>
<dbReference type="PANTHER" id="PTHR43065:SF46">
    <property type="entry name" value="C4-DICARBOXYLATE TRANSPORT SENSOR PROTEIN DCTB"/>
    <property type="match status" value="1"/>
</dbReference>
<keyword evidence="1" id="KW-0597">Phosphoprotein</keyword>
<dbReference type="InterPro" id="IPR003594">
    <property type="entry name" value="HATPase_dom"/>
</dbReference>
<evidence type="ECO:0000313" key="12">
    <source>
        <dbReference type="Proteomes" id="UP000503482"/>
    </source>
</evidence>
<reference evidence="11 12" key="1">
    <citation type="submission" date="2020-05" db="EMBL/GenBank/DDBJ databases">
        <title>Complete genome sequencing of Campylobacter and Arcobacter type strains.</title>
        <authorList>
            <person name="Miller W.G."/>
            <person name="Yee E."/>
        </authorList>
    </citation>
    <scope>NUCLEOTIDE SEQUENCE [LARGE SCALE GENOMIC DNA]</scope>
    <source>
        <strain evidence="11 12">LMG 26156</strain>
    </source>
</reference>
<dbReference type="Gene3D" id="3.30.565.10">
    <property type="entry name" value="Histidine kinase-like ATPase, C-terminal domain"/>
    <property type="match status" value="1"/>
</dbReference>
<feature type="coiled-coil region" evidence="7">
    <location>
        <begin position="64"/>
        <end position="91"/>
    </location>
</feature>
<evidence type="ECO:0000256" key="1">
    <source>
        <dbReference type="ARBA" id="ARBA00022553"/>
    </source>
</evidence>
<organism evidence="11 12">
    <name type="scientific">Arcobacter venerupis</name>
    <dbReference type="NCBI Taxonomy" id="1054033"/>
    <lineage>
        <taxon>Bacteria</taxon>
        <taxon>Pseudomonadati</taxon>
        <taxon>Campylobacterota</taxon>
        <taxon>Epsilonproteobacteria</taxon>
        <taxon>Campylobacterales</taxon>
        <taxon>Arcobacteraceae</taxon>
        <taxon>Arcobacter</taxon>
    </lineage>
</organism>
<feature type="domain" description="Histidine kinase" evidence="9">
    <location>
        <begin position="224"/>
        <end position="448"/>
    </location>
</feature>
<gene>
    <name evidence="11" type="ORF">AVENP_2857</name>
</gene>
<accession>A0AAE7E5Q8</accession>
<keyword evidence="4 11" id="KW-0418">Kinase</keyword>
<evidence type="ECO:0000313" key="11">
    <source>
        <dbReference type="EMBL" id="QKF68332.1"/>
    </source>
</evidence>
<evidence type="ECO:0000259" key="9">
    <source>
        <dbReference type="PROSITE" id="PS50109"/>
    </source>
</evidence>
<dbReference type="GO" id="GO:0016301">
    <property type="term" value="F:kinase activity"/>
    <property type="evidence" value="ECO:0007669"/>
    <property type="project" value="UniProtKB-KW"/>
</dbReference>
<proteinExistence type="predicted"/>
<dbReference type="NCBIfam" id="TIGR00229">
    <property type="entry name" value="sensory_box"/>
    <property type="match status" value="1"/>
</dbReference>
<dbReference type="KEGG" id="avp:AVENP_2857"/>
<keyword evidence="8" id="KW-1133">Transmembrane helix</keyword>
<dbReference type="InterPro" id="IPR036890">
    <property type="entry name" value="HATPase_C_sf"/>
</dbReference>
<dbReference type="InterPro" id="IPR005467">
    <property type="entry name" value="His_kinase_dom"/>
</dbReference>
<evidence type="ECO:0000256" key="6">
    <source>
        <dbReference type="ARBA" id="ARBA00023012"/>
    </source>
</evidence>
<dbReference type="InterPro" id="IPR035965">
    <property type="entry name" value="PAS-like_dom_sf"/>
</dbReference>
<dbReference type="InterPro" id="IPR013767">
    <property type="entry name" value="PAS_fold"/>
</dbReference>
<keyword evidence="7" id="KW-0175">Coiled coil</keyword>
<evidence type="ECO:0000256" key="7">
    <source>
        <dbReference type="SAM" id="Coils"/>
    </source>
</evidence>
<evidence type="ECO:0000256" key="4">
    <source>
        <dbReference type="ARBA" id="ARBA00022777"/>
    </source>
</evidence>
<dbReference type="Proteomes" id="UP000503482">
    <property type="component" value="Chromosome"/>
</dbReference>
<protein>
    <submittedName>
        <fullName evidence="11">PAS sensor-containing signal transduction histidine kinase</fullName>
    </submittedName>
</protein>
<dbReference type="SUPFAM" id="SSF55874">
    <property type="entry name" value="ATPase domain of HSP90 chaperone/DNA topoisomerase II/histidine kinase"/>
    <property type="match status" value="1"/>
</dbReference>
<keyword evidence="8" id="KW-0472">Membrane</keyword>
<dbReference type="PROSITE" id="PS50109">
    <property type="entry name" value="HIS_KIN"/>
    <property type="match status" value="1"/>
</dbReference>
<dbReference type="Gene3D" id="1.10.287.130">
    <property type="match status" value="1"/>
</dbReference>
<dbReference type="GO" id="GO:0006355">
    <property type="term" value="P:regulation of DNA-templated transcription"/>
    <property type="evidence" value="ECO:0007669"/>
    <property type="project" value="InterPro"/>
</dbReference>
<dbReference type="SMART" id="SM00387">
    <property type="entry name" value="HATPase_c"/>
    <property type="match status" value="1"/>
</dbReference>
<keyword evidence="12" id="KW-1185">Reference proteome</keyword>
<evidence type="ECO:0000259" key="10">
    <source>
        <dbReference type="PROSITE" id="PS50113"/>
    </source>
</evidence>
<dbReference type="InterPro" id="IPR000700">
    <property type="entry name" value="PAS-assoc_C"/>
</dbReference>
<evidence type="ECO:0000256" key="2">
    <source>
        <dbReference type="ARBA" id="ARBA00022679"/>
    </source>
</evidence>
<dbReference type="GO" id="GO:0005524">
    <property type="term" value="F:ATP binding"/>
    <property type="evidence" value="ECO:0007669"/>
    <property type="project" value="UniProtKB-KW"/>
</dbReference>
<dbReference type="Pfam" id="PF02518">
    <property type="entry name" value="HATPase_c"/>
    <property type="match status" value="1"/>
</dbReference>